<dbReference type="AlphaFoldDB" id="A0A919FTZ9"/>
<protein>
    <submittedName>
        <fullName evidence="1">Uncharacterized protein</fullName>
    </submittedName>
</protein>
<reference evidence="1" key="2">
    <citation type="submission" date="2020-09" db="EMBL/GenBank/DDBJ databases">
        <authorList>
            <person name="Sun Q."/>
            <person name="Zhou Y."/>
        </authorList>
    </citation>
    <scope>NUCLEOTIDE SEQUENCE</scope>
    <source>
        <strain evidence="1">CGMCC 4.7398</strain>
    </source>
</reference>
<evidence type="ECO:0000313" key="2">
    <source>
        <dbReference type="Proteomes" id="UP000627369"/>
    </source>
</evidence>
<evidence type="ECO:0000313" key="1">
    <source>
        <dbReference type="EMBL" id="GHH71954.1"/>
    </source>
</evidence>
<gene>
    <name evidence="1" type="ORF">GCM10017772_20700</name>
</gene>
<dbReference type="EMBL" id="BNAS01000003">
    <property type="protein sequence ID" value="GHH71954.1"/>
    <property type="molecule type" value="Genomic_DNA"/>
</dbReference>
<name>A0A919FTZ9_9MICO</name>
<proteinExistence type="predicted"/>
<sequence>MAIDQRSIAQEPVQLLDDEELTHYGCAATGPTVFRGPKSDETEASMLRGRITAAEAAILVRKKWTPDPRDRVRYTTVGHLRDLKFDVVHTPNPSNPDHVSVRVPRVEGPWNDDERAELEKAFDLYGDGAA</sequence>
<dbReference type="RefSeq" id="WP_189669240.1">
    <property type="nucleotide sequence ID" value="NZ_BNAS01000003.1"/>
</dbReference>
<dbReference type="Proteomes" id="UP000627369">
    <property type="component" value="Unassembled WGS sequence"/>
</dbReference>
<reference evidence="1" key="1">
    <citation type="journal article" date="2014" name="Int. J. Syst. Evol. Microbiol.">
        <title>Complete genome sequence of Corynebacterium casei LMG S-19264T (=DSM 44701T), isolated from a smear-ripened cheese.</title>
        <authorList>
            <consortium name="US DOE Joint Genome Institute (JGI-PGF)"/>
            <person name="Walter F."/>
            <person name="Albersmeier A."/>
            <person name="Kalinowski J."/>
            <person name="Ruckert C."/>
        </authorList>
    </citation>
    <scope>NUCLEOTIDE SEQUENCE</scope>
    <source>
        <strain evidence="1">CGMCC 4.7398</strain>
    </source>
</reference>
<accession>A0A919FTZ9</accession>
<comment type="caution">
    <text evidence="1">The sequence shown here is derived from an EMBL/GenBank/DDBJ whole genome shotgun (WGS) entry which is preliminary data.</text>
</comment>
<keyword evidence="2" id="KW-1185">Reference proteome</keyword>
<organism evidence="1 2">
    <name type="scientific">Promicromonospora soli</name>
    <dbReference type="NCBI Taxonomy" id="2035533"/>
    <lineage>
        <taxon>Bacteria</taxon>
        <taxon>Bacillati</taxon>
        <taxon>Actinomycetota</taxon>
        <taxon>Actinomycetes</taxon>
        <taxon>Micrococcales</taxon>
        <taxon>Promicromonosporaceae</taxon>
        <taxon>Promicromonospora</taxon>
    </lineage>
</organism>